<reference evidence="8 9" key="1">
    <citation type="submission" date="2019-06" db="EMBL/GenBank/DDBJ databases">
        <title>Sequencing the genomes of 1000 actinobacteria strains.</title>
        <authorList>
            <person name="Klenk H.-P."/>
        </authorList>
    </citation>
    <scope>NUCLEOTIDE SEQUENCE [LARGE SCALE GENOMIC DNA]</scope>
    <source>
        <strain evidence="8 9">DSM 18935</strain>
    </source>
</reference>
<dbReference type="PANTHER" id="PTHR43229:SF2">
    <property type="entry name" value="NODULATION PROTEIN J"/>
    <property type="match status" value="1"/>
</dbReference>
<evidence type="ECO:0000256" key="1">
    <source>
        <dbReference type="ARBA" id="ARBA00004141"/>
    </source>
</evidence>
<dbReference type="GO" id="GO:0140359">
    <property type="term" value="F:ABC-type transporter activity"/>
    <property type="evidence" value="ECO:0007669"/>
    <property type="project" value="InterPro"/>
</dbReference>
<dbReference type="GO" id="GO:0043190">
    <property type="term" value="C:ATP-binding cassette (ABC) transporter complex"/>
    <property type="evidence" value="ECO:0007669"/>
    <property type="project" value="InterPro"/>
</dbReference>
<dbReference type="AlphaFoldDB" id="A0A560W7Y7"/>
<evidence type="ECO:0000256" key="6">
    <source>
        <dbReference type="SAM" id="Phobius"/>
    </source>
</evidence>
<dbReference type="RefSeq" id="WP_342778936.1">
    <property type="nucleotide sequence ID" value="NZ_BAAAYT010000002.1"/>
</dbReference>
<keyword evidence="2 6" id="KW-0812">Transmembrane</keyword>
<dbReference type="InterPro" id="IPR000412">
    <property type="entry name" value="ABC_2_transport"/>
</dbReference>
<feature type="transmembrane region" description="Helical" evidence="6">
    <location>
        <begin position="133"/>
        <end position="157"/>
    </location>
</feature>
<protein>
    <submittedName>
        <fullName evidence="8">ABC-2 type transport system permease protein</fullName>
    </submittedName>
</protein>
<comment type="subcellular location">
    <subcellularLocation>
        <location evidence="1">Membrane</location>
        <topology evidence="1">Multi-pass membrane protein</topology>
    </subcellularLocation>
</comment>
<sequence>MTLISPTFTRTELTRVVRDPVGLFFTAVLPAFFYVIFGATQDYKDAAAGNGNVAMWIMISMAAYGAVTATTAVGGLAAVEKMQGWGRQLGLTPMRDATFVASKATVALLIAAIPIALIYAIGVLTGASGTTTAWLLSAIVVLAGAVVFALFGLAIGLAFRSESAVGAASGMLVVFAFLGNVFVPLSGTMLDIARFTPLYGYVSLARRPLTEGYVLTQDGSAPQLEPLWISVTNLGVWAAVFALLAVLLVRRGRGRQ</sequence>
<evidence type="ECO:0000313" key="9">
    <source>
        <dbReference type="Proteomes" id="UP000315628"/>
    </source>
</evidence>
<evidence type="ECO:0000256" key="2">
    <source>
        <dbReference type="ARBA" id="ARBA00022692"/>
    </source>
</evidence>
<name>A0A560W7Y7_9MICO</name>
<keyword evidence="9" id="KW-1185">Reference proteome</keyword>
<proteinExistence type="predicted"/>
<dbReference type="GO" id="GO:0046677">
    <property type="term" value="P:response to antibiotic"/>
    <property type="evidence" value="ECO:0007669"/>
    <property type="project" value="UniProtKB-KW"/>
</dbReference>
<dbReference type="PIRSF" id="PIRSF006648">
    <property type="entry name" value="DrrB"/>
    <property type="match status" value="1"/>
</dbReference>
<dbReference type="InterPro" id="IPR051784">
    <property type="entry name" value="Nod_factor_ABC_transporter"/>
</dbReference>
<gene>
    <name evidence="8" type="ORF">FB557_2359</name>
</gene>
<keyword evidence="5" id="KW-0046">Antibiotic resistance</keyword>
<dbReference type="Pfam" id="PF12698">
    <property type="entry name" value="ABC2_membrane_3"/>
    <property type="match status" value="1"/>
</dbReference>
<evidence type="ECO:0000259" key="7">
    <source>
        <dbReference type="Pfam" id="PF12698"/>
    </source>
</evidence>
<keyword evidence="4 6" id="KW-0472">Membrane</keyword>
<feature type="transmembrane region" description="Helical" evidence="6">
    <location>
        <begin position="164"/>
        <end position="183"/>
    </location>
</feature>
<dbReference type="PANTHER" id="PTHR43229">
    <property type="entry name" value="NODULATION PROTEIN J"/>
    <property type="match status" value="1"/>
</dbReference>
<feature type="transmembrane region" description="Helical" evidence="6">
    <location>
        <begin position="227"/>
        <end position="249"/>
    </location>
</feature>
<feature type="domain" description="ABC-2 type transporter transmembrane" evidence="7">
    <location>
        <begin position="53"/>
        <end position="247"/>
    </location>
</feature>
<dbReference type="InterPro" id="IPR013525">
    <property type="entry name" value="ABC2_TM"/>
</dbReference>
<evidence type="ECO:0000256" key="3">
    <source>
        <dbReference type="ARBA" id="ARBA00022989"/>
    </source>
</evidence>
<keyword evidence="3 6" id="KW-1133">Transmembrane helix</keyword>
<organism evidence="8 9">
    <name type="scientific">Marihabitans asiaticum</name>
    <dbReference type="NCBI Taxonomy" id="415218"/>
    <lineage>
        <taxon>Bacteria</taxon>
        <taxon>Bacillati</taxon>
        <taxon>Actinomycetota</taxon>
        <taxon>Actinomycetes</taxon>
        <taxon>Micrococcales</taxon>
        <taxon>Intrasporangiaceae</taxon>
        <taxon>Marihabitans</taxon>
    </lineage>
</organism>
<comment type="caution">
    <text evidence="8">The sequence shown here is derived from an EMBL/GenBank/DDBJ whole genome shotgun (WGS) entry which is preliminary data.</text>
</comment>
<evidence type="ECO:0000313" key="8">
    <source>
        <dbReference type="EMBL" id="TWD13728.1"/>
    </source>
</evidence>
<accession>A0A560W7Y7</accession>
<evidence type="ECO:0000256" key="4">
    <source>
        <dbReference type="ARBA" id="ARBA00023136"/>
    </source>
</evidence>
<feature type="transmembrane region" description="Helical" evidence="6">
    <location>
        <begin position="53"/>
        <end position="79"/>
    </location>
</feature>
<feature type="transmembrane region" description="Helical" evidence="6">
    <location>
        <begin position="100"/>
        <end position="121"/>
    </location>
</feature>
<dbReference type="EMBL" id="VIUW01000004">
    <property type="protein sequence ID" value="TWD13728.1"/>
    <property type="molecule type" value="Genomic_DNA"/>
</dbReference>
<dbReference type="Proteomes" id="UP000315628">
    <property type="component" value="Unassembled WGS sequence"/>
</dbReference>
<feature type="transmembrane region" description="Helical" evidence="6">
    <location>
        <begin position="21"/>
        <end position="41"/>
    </location>
</feature>
<evidence type="ECO:0000256" key="5">
    <source>
        <dbReference type="ARBA" id="ARBA00023251"/>
    </source>
</evidence>